<dbReference type="AlphaFoldDB" id="A0A4Z0BN88"/>
<organism evidence="1 2">
    <name type="scientific">Ramlibacter rhizophilus</name>
    <dbReference type="NCBI Taxonomy" id="1781167"/>
    <lineage>
        <taxon>Bacteria</taxon>
        <taxon>Pseudomonadati</taxon>
        <taxon>Pseudomonadota</taxon>
        <taxon>Betaproteobacteria</taxon>
        <taxon>Burkholderiales</taxon>
        <taxon>Comamonadaceae</taxon>
        <taxon>Ramlibacter</taxon>
    </lineage>
</organism>
<accession>A0A4Z0BN88</accession>
<reference evidence="1 2" key="1">
    <citation type="submission" date="2019-03" db="EMBL/GenBank/DDBJ databases">
        <title>Ramlibacter rhizophilus CCTCC AB2015357, whole genome shotgun sequence.</title>
        <authorList>
            <person name="Zhang X."/>
            <person name="Feng G."/>
            <person name="Zhu H."/>
        </authorList>
    </citation>
    <scope>NUCLEOTIDE SEQUENCE [LARGE SCALE GENOMIC DNA]</scope>
    <source>
        <strain evidence="1 2">CCTCC AB2015357</strain>
    </source>
</reference>
<keyword evidence="2" id="KW-1185">Reference proteome</keyword>
<dbReference type="SUPFAM" id="SSF55298">
    <property type="entry name" value="YjgF-like"/>
    <property type="match status" value="1"/>
</dbReference>
<dbReference type="InterPro" id="IPR035959">
    <property type="entry name" value="RutC-like_sf"/>
</dbReference>
<sequence>MESRRQTLHVEGFSHANPIPAAAKVGPLLMSGLINGTDPATGQLAGTLEAQCAHMFQHVRNVLAAAGGGPQHLVRLTVWLKDRSQRGPLNEEWLAMFPDPQDRPARLSLQATDLSGGILVQCELTAYID</sequence>
<proteinExistence type="predicted"/>
<dbReference type="EMBL" id="SMLL01000004">
    <property type="protein sequence ID" value="TFY99889.1"/>
    <property type="molecule type" value="Genomic_DNA"/>
</dbReference>
<evidence type="ECO:0000313" key="2">
    <source>
        <dbReference type="Proteomes" id="UP000297564"/>
    </source>
</evidence>
<dbReference type="OrthoDB" id="9815126at2"/>
<dbReference type="Pfam" id="PF01042">
    <property type="entry name" value="Ribonuc_L-PSP"/>
    <property type="match status" value="1"/>
</dbReference>
<comment type="caution">
    <text evidence="1">The sequence shown here is derived from an EMBL/GenBank/DDBJ whole genome shotgun (WGS) entry which is preliminary data.</text>
</comment>
<dbReference type="CDD" id="cd00448">
    <property type="entry name" value="YjgF_YER057c_UK114_family"/>
    <property type="match status" value="1"/>
</dbReference>
<dbReference type="RefSeq" id="WP_135285431.1">
    <property type="nucleotide sequence ID" value="NZ_SMLL01000004.1"/>
</dbReference>
<dbReference type="InterPro" id="IPR006175">
    <property type="entry name" value="YjgF/YER057c/UK114"/>
</dbReference>
<dbReference type="Gene3D" id="3.30.1330.40">
    <property type="entry name" value="RutC-like"/>
    <property type="match status" value="1"/>
</dbReference>
<dbReference type="Proteomes" id="UP000297564">
    <property type="component" value="Unassembled WGS sequence"/>
</dbReference>
<gene>
    <name evidence="1" type="ORF">EZ242_12200</name>
</gene>
<name>A0A4Z0BN88_9BURK</name>
<protein>
    <submittedName>
        <fullName evidence="1">RidA family protein</fullName>
    </submittedName>
</protein>
<evidence type="ECO:0000313" key="1">
    <source>
        <dbReference type="EMBL" id="TFY99889.1"/>
    </source>
</evidence>